<dbReference type="Proteomes" id="UP000215223">
    <property type="component" value="Unassembled WGS sequence"/>
</dbReference>
<keyword evidence="2" id="KW-1185">Reference proteome</keyword>
<accession>A0A229SIT4</accession>
<name>A0A229SIT4_9PSEU</name>
<dbReference type="AlphaFoldDB" id="A0A229SIT4"/>
<proteinExistence type="predicted"/>
<comment type="caution">
    <text evidence="1">The sequence shown here is derived from an EMBL/GenBank/DDBJ whole genome shotgun (WGS) entry which is preliminary data.</text>
</comment>
<dbReference type="RefSeq" id="WP_093931993.1">
    <property type="nucleotide sequence ID" value="NZ_NMQT01000007.1"/>
</dbReference>
<reference evidence="1 2" key="1">
    <citation type="submission" date="2017-07" db="EMBL/GenBank/DDBJ databases">
        <title>Amycolatopsis thailandensis Genome sequencing and assembly.</title>
        <authorList>
            <person name="Kaur N."/>
            <person name="Mayilraj S."/>
        </authorList>
    </citation>
    <scope>NUCLEOTIDE SEQUENCE [LARGE SCALE GENOMIC DNA]</scope>
    <source>
        <strain evidence="1 2">JCM 16380</strain>
    </source>
</reference>
<evidence type="ECO:0000313" key="1">
    <source>
        <dbReference type="EMBL" id="OXM58694.1"/>
    </source>
</evidence>
<sequence>MTWIDDLAERLTPAFRRPRLSDPGPTELLNLIRQAQGLPAQTHEEYIAEQQARYDRMTDAERAEEAAWFAARIEEERARVAREEAIFCGETDETG</sequence>
<protein>
    <submittedName>
        <fullName evidence="1">Uncharacterized protein</fullName>
    </submittedName>
</protein>
<gene>
    <name evidence="1" type="ORF">CFP71_01380</name>
</gene>
<dbReference type="EMBL" id="NMQT01000007">
    <property type="protein sequence ID" value="OXM58694.1"/>
    <property type="molecule type" value="Genomic_DNA"/>
</dbReference>
<organism evidence="1 2">
    <name type="scientific">Amycolatopsis thailandensis</name>
    <dbReference type="NCBI Taxonomy" id="589330"/>
    <lineage>
        <taxon>Bacteria</taxon>
        <taxon>Bacillati</taxon>
        <taxon>Actinomycetota</taxon>
        <taxon>Actinomycetes</taxon>
        <taxon>Pseudonocardiales</taxon>
        <taxon>Pseudonocardiaceae</taxon>
        <taxon>Amycolatopsis</taxon>
    </lineage>
</organism>
<evidence type="ECO:0000313" key="2">
    <source>
        <dbReference type="Proteomes" id="UP000215223"/>
    </source>
</evidence>